<dbReference type="Gene3D" id="3.90.550.10">
    <property type="entry name" value="Spore Coat Polysaccharide Biosynthesis Protein SpsA, Chain A"/>
    <property type="match status" value="1"/>
</dbReference>
<gene>
    <name evidence="4" type="ORF">A7985_11515</name>
</gene>
<dbReference type="InterPro" id="IPR001173">
    <property type="entry name" value="Glyco_trans_2-like"/>
</dbReference>
<evidence type="ECO:0000313" key="4">
    <source>
        <dbReference type="EMBL" id="OCQ21248.1"/>
    </source>
</evidence>
<dbReference type="GO" id="GO:0005975">
    <property type="term" value="P:carbohydrate metabolic process"/>
    <property type="evidence" value="ECO:0007669"/>
    <property type="project" value="InterPro"/>
</dbReference>
<dbReference type="AlphaFoldDB" id="A0A1C0TQK2"/>
<dbReference type="PANTHER" id="PTHR19300:SF57">
    <property type="entry name" value="BETA-1,4-N-ACETYLGALACTOSAMINYLTRANSFERASE"/>
    <property type="match status" value="1"/>
</dbReference>
<proteinExistence type="predicted"/>
<dbReference type="GO" id="GO:0008378">
    <property type="term" value="F:galactosyltransferase activity"/>
    <property type="evidence" value="ECO:0007669"/>
    <property type="project" value="TreeGrafter"/>
</dbReference>
<dbReference type="InterPro" id="IPR029044">
    <property type="entry name" value="Nucleotide-diphossugar_trans"/>
</dbReference>
<evidence type="ECO:0000259" key="2">
    <source>
        <dbReference type="Pfam" id="PF00535"/>
    </source>
</evidence>
<dbReference type="CDD" id="cd00761">
    <property type="entry name" value="Glyco_tranf_GTA_type"/>
    <property type="match status" value="1"/>
</dbReference>
<dbReference type="Proteomes" id="UP000093366">
    <property type="component" value="Unassembled WGS sequence"/>
</dbReference>
<dbReference type="OrthoDB" id="9801954at2"/>
<evidence type="ECO:0008006" key="6">
    <source>
        <dbReference type="Google" id="ProtNLM"/>
    </source>
</evidence>
<dbReference type="EMBL" id="MAUJ01000003">
    <property type="protein sequence ID" value="OCQ21248.1"/>
    <property type="molecule type" value="Genomic_DNA"/>
</dbReference>
<evidence type="ECO:0000313" key="5">
    <source>
        <dbReference type="Proteomes" id="UP000093366"/>
    </source>
</evidence>
<evidence type="ECO:0000256" key="1">
    <source>
        <dbReference type="ARBA" id="ARBA00022679"/>
    </source>
</evidence>
<reference evidence="5" key="1">
    <citation type="submission" date="2016-07" db="EMBL/GenBank/DDBJ databases">
        <authorList>
            <person name="Florea S."/>
            <person name="Webb J.S."/>
            <person name="Jaromczyk J."/>
            <person name="Schardl C.L."/>
        </authorList>
    </citation>
    <scope>NUCLEOTIDE SEQUENCE [LARGE SCALE GENOMIC DNA]</scope>
    <source>
        <strain evidence="5">IPB1</strain>
    </source>
</reference>
<name>A0A1C0TQK2_9GAMM</name>
<keyword evidence="1" id="KW-0808">Transferase</keyword>
<dbReference type="RefSeq" id="WP_065790616.1">
    <property type="nucleotide sequence ID" value="NZ_MAUJ01000003.1"/>
</dbReference>
<comment type="caution">
    <text evidence="4">The sequence shown here is derived from an EMBL/GenBank/DDBJ whole genome shotgun (WGS) entry which is preliminary data.</text>
</comment>
<protein>
    <recommendedName>
        <fullName evidence="6">Galactosyltransferase C-terminal domain-containing protein</fullName>
    </recommendedName>
</protein>
<dbReference type="PANTHER" id="PTHR19300">
    <property type="entry name" value="BETA-1,4-GALACTOSYLTRANSFERASE"/>
    <property type="match status" value="1"/>
</dbReference>
<dbReference type="SUPFAM" id="SSF53448">
    <property type="entry name" value="Nucleotide-diphospho-sugar transferases"/>
    <property type="match status" value="1"/>
</dbReference>
<evidence type="ECO:0000259" key="3">
    <source>
        <dbReference type="Pfam" id="PF02709"/>
    </source>
</evidence>
<dbReference type="Pfam" id="PF00535">
    <property type="entry name" value="Glycos_transf_2"/>
    <property type="match status" value="1"/>
</dbReference>
<dbReference type="InterPro" id="IPR027791">
    <property type="entry name" value="Galactosyl_T_C"/>
</dbReference>
<dbReference type="Pfam" id="PF02709">
    <property type="entry name" value="Glyco_transf_7C"/>
    <property type="match status" value="1"/>
</dbReference>
<accession>A0A1C0TQK2</accession>
<feature type="domain" description="Glycosyltransferase 2-like" evidence="2">
    <location>
        <begin position="4"/>
        <end position="116"/>
    </location>
</feature>
<sequence>MIDVIIPATNKKEVEKVINHLISLGDFFGKIIIVDFDKSSPSMNFKQIEELNNHVDLSYIFVTEQAYFNKSIAINIGYELVVNEYVLICDADVLLDKAFFEIAFDVWTTNQFIECVFSPEFVIESDNGEVRKGPGICLLKSAHFKKVAGYSSDYLGWGMEDVDFLKRLEYIDVEPRKIAHAIHLSHSDEVRTRNYHCDSVSQMRLENRQLFSQKHESHNLYGTLFDDFKHVCREVCLC</sequence>
<dbReference type="InterPro" id="IPR003859">
    <property type="entry name" value="Galactosyl_T"/>
</dbReference>
<organism evidence="4 5">
    <name type="scientific">Pseudoalteromonas luteoviolacea</name>
    <dbReference type="NCBI Taxonomy" id="43657"/>
    <lineage>
        <taxon>Bacteria</taxon>
        <taxon>Pseudomonadati</taxon>
        <taxon>Pseudomonadota</taxon>
        <taxon>Gammaproteobacteria</taxon>
        <taxon>Alteromonadales</taxon>
        <taxon>Pseudoalteromonadaceae</taxon>
        <taxon>Pseudoalteromonas</taxon>
    </lineage>
</organism>
<feature type="domain" description="Galactosyltransferase C-terminal" evidence="3">
    <location>
        <begin position="133"/>
        <end position="177"/>
    </location>
</feature>